<dbReference type="InterPro" id="IPR029063">
    <property type="entry name" value="SAM-dependent_MTases_sf"/>
</dbReference>
<dbReference type="GO" id="GO:0032259">
    <property type="term" value="P:methylation"/>
    <property type="evidence" value="ECO:0007669"/>
    <property type="project" value="UniProtKB-KW"/>
</dbReference>
<evidence type="ECO:0000259" key="1">
    <source>
        <dbReference type="Pfam" id="PF08241"/>
    </source>
</evidence>
<dbReference type="RefSeq" id="WP_377426601.1">
    <property type="nucleotide sequence ID" value="NZ_JBHSPR010000025.1"/>
</dbReference>
<keyword evidence="2" id="KW-0808">Transferase</keyword>
<proteinExistence type="predicted"/>
<dbReference type="CDD" id="cd02440">
    <property type="entry name" value="AdoMet_MTases"/>
    <property type="match status" value="1"/>
</dbReference>
<dbReference type="SUPFAM" id="SSF53335">
    <property type="entry name" value="S-adenosyl-L-methionine-dependent methyltransferases"/>
    <property type="match status" value="1"/>
</dbReference>
<dbReference type="GO" id="GO:0008168">
    <property type="term" value="F:methyltransferase activity"/>
    <property type="evidence" value="ECO:0007669"/>
    <property type="project" value="UniProtKB-KW"/>
</dbReference>
<evidence type="ECO:0000313" key="2">
    <source>
        <dbReference type="EMBL" id="MFC6019988.1"/>
    </source>
</evidence>
<dbReference type="PANTHER" id="PTHR43861">
    <property type="entry name" value="TRANS-ACONITATE 2-METHYLTRANSFERASE-RELATED"/>
    <property type="match status" value="1"/>
</dbReference>
<dbReference type="Pfam" id="PF08241">
    <property type="entry name" value="Methyltransf_11"/>
    <property type="match status" value="1"/>
</dbReference>
<name>A0ABW1KHV7_9ACTN</name>
<keyword evidence="2" id="KW-0489">Methyltransferase</keyword>
<accession>A0ABW1KHV7</accession>
<feature type="domain" description="Methyltransferase type 11" evidence="1">
    <location>
        <begin position="46"/>
        <end position="142"/>
    </location>
</feature>
<comment type="caution">
    <text evidence="2">The sequence shown here is derived from an EMBL/GenBank/DDBJ whole genome shotgun (WGS) entry which is preliminary data.</text>
</comment>
<dbReference type="Gene3D" id="3.40.50.150">
    <property type="entry name" value="Vaccinia Virus protein VP39"/>
    <property type="match status" value="1"/>
</dbReference>
<reference evidence="3" key="1">
    <citation type="journal article" date="2019" name="Int. J. Syst. Evol. Microbiol.">
        <title>The Global Catalogue of Microorganisms (GCM) 10K type strain sequencing project: providing services to taxonomists for standard genome sequencing and annotation.</title>
        <authorList>
            <consortium name="The Broad Institute Genomics Platform"/>
            <consortium name="The Broad Institute Genome Sequencing Center for Infectious Disease"/>
            <person name="Wu L."/>
            <person name="Ma J."/>
        </authorList>
    </citation>
    <scope>NUCLEOTIDE SEQUENCE [LARGE SCALE GENOMIC DNA]</scope>
    <source>
        <strain evidence="3">ZS-35-S2</strain>
    </source>
</reference>
<keyword evidence="3" id="KW-1185">Reference proteome</keyword>
<dbReference type="EMBL" id="JBHSPR010000025">
    <property type="protein sequence ID" value="MFC6019988.1"/>
    <property type="molecule type" value="Genomic_DNA"/>
</dbReference>
<dbReference type="Proteomes" id="UP001596203">
    <property type="component" value="Unassembled WGS sequence"/>
</dbReference>
<organism evidence="2 3">
    <name type="scientific">Plantactinospora solaniradicis</name>
    <dbReference type="NCBI Taxonomy" id="1723736"/>
    <lineage>
        <taxon>Bacteria</taxon>
        <taxon>Bacillati</taxon>
        <taxon>Actinomycetota</taxon>
        <taxon>Actinomycetes</taxon>
        <taxon>Micromonosporales</taxon>
        <taxon>Micromonosporaceae</taxon>
        <taxon>Plantactinospora</taxon>
    </lineage>
</organism>
<gene>
    <name evidence="2" type="ORF">ACFP2T_27805</name>
</gene>
<dbReference type="PANTHER" id="PTHR43861:SF1">
    <property type="entry name" value="TRANS-ACONITATE 2-METHYLTRANSFERASE"/>
    <property type="match status" value="1"/>
</dbReference>
<protein>
    <submittedName>
        <fullName evidence="2">Methyltransferase domain-containing protein</fullName>
    </submittedName>
</protein>
<evidence type="ECO:0000313" key="3">
    <source>
        <dbReference type="Proteomes" id="UP001596203"/>
    </source>
</evidence>
<sequence length="263" mass="28077">MTPSSSTLRAADQITYLDQAAASYPGRRYKQQLLAALDLCPGHVVLDVGCGPGTDLPALAAAVGDGGAVIGIDHDPAMLKQAQHRSTTHPQVTVRSGDAHALPLDDASIDRARTDRVLQHLADPRQALAELRRVVRPGGLVALAEPDWDTLAIDAPDSATSRGYTRYIVSDVVRNADIGRQLGRLLTDAGFEVASIEATVAMFHDYQAANDILRMPAVVQRAWQSGALDENTARAWLTSLTNGPFLAAFTFFTAIGRVPTTNS</sequence>
<dbReference type="InterPro" id="IPR013216">
    <property type="entry name" value="Methyltransf_11"/>
</dbReference>